<dbReference type="InterPro" id="IPR013986">
    <property type="entry name" value="DExx_box_DNA_helicase_dom_sf"/>
</dbReference>
<dbReference type="PANTHER" id="PTHR11070">
    <property type="entry name" value="UVRD / RECB / PCRA DNA HELICASE FAMILY MEMBER"/>
    <property type="match status" value="1"/>
</dbReference>
<dbReference type="Pfam" id="PF13361">
    <property type="entry name" value="UvrD_C"/>
    <property type="match status" value="1"/>
</dbReference>
<keyword evidence="16" id="KW-1185">Reference proteome</keyword>
<sequence length="695" mass="80588">MEILEGLNEEQKKAVLHFSSPLLVLAGAGSGKTRVITHKIMYLVEKLSIPVDRILAITFTNKAASEMKERVIDALDLKEEPVWITTFHSLSAKILRIEAEHIGYNRDFVIYDEEDSKKAIKDVIKELNVDGEIYKPEKIKNVISQIKQNLDESVLDFYAFTLPHLPKIYEKYNEHLVFSNAMDFDDLLLNVVRLFRENPDILKKWQDKFDYILVDEYQDTNLVQHEILKLIVGNRDCITVVGDPQQCIYTWRGANPENILEFENDFPDTKIIKLERNYRSTEKILYVANKVIKGAKGRWKEKILKLWTDKKGGEDIHLVILETDKRESEFIGKRIKSLVEHGYNFSDFSVLIRMSYLSRNIEEAFIKHNIPYQVIGGVKFYERAEIKDILSYLRFALQPKDTQAFKRIINLPPRGIGEKTFQKIHSFFETDWIQALNDAYENLPKKVQIRVQEFLELVEYIRRHGNEKPSETAKYIVDVIGYESYLEDKYKDWEDRIANVHELFNALKEVEKSGRTFLEFLEESSLSQAQDNIQDSNTVKIMTVHAAKGLEFPVVFIAGLEDGIFPSGRAFEDIEQMEEERRLFYVAITRAKEKVFMSYARKRASFSGYLNETKPSRFLKEIKEDIKILSDKKPISKKEPVKSDTFSVGGIKKGQLVKHKAFGKGVVISINGNKATVLFENVGQKTIMKDFLETV</sequence>
<dbReference type="Proteomes" id="UP000219036">
    <property type="component" value="Unassembled WGS sequence"/>
</dbReference>
<evidence type="ECO:0000256" key="9">
    <source>
        <dbReference type="ARBA" id="ARBA00034808"/>
    </source>
</evidence>
<dbReference type="GO" id="GO:0003677">
    <property type="term" value="F:DNA binding"/>
    <property type="evidence" value="ECO:0007669"/>
    <property type="project" value="UniProtKB-KW"/>
</dbReference>
<dbReference type="GO" id="GO:0033202">
    <property type="term" value="C:DNA helicase complex"/>
    <property type="evidence" value="ECO:0007669"/>
    <property type="project" value="TreeGrafter"/>
</dbReference>
<dbReference type="PANTHER" id="PTHR11070:SF2">
    <property type="entry name" value="ATP-DEPENDENT DNA HELICASE SRS2"/>
    <property type="match status" value="1"/>
</dbReference>
<reference evidence="16" key="1">
    <citation type="submission" date="2017-09" db="EMBL/GenBank/DDBJ databases">
        <authorList>
            <person name="Varghese N."/>
            <person name="Submissions S."/>
        </authorList>
    </citation>
    <scope>NUCLEOTIDE SEQUENCE [LARGE SCALE GENOMIC DNA]</scope>
    <source>
        <strain evidence="16">DSM 15103</strain>
    </source>
</reference>
<feature type="domain" description="UvrD-like helicase C-terminal" evidence="14">
    <location>
        <begin position="282"/>
        <end position="549"/>
    </location>
</feature>
<dbReference type="EMBL" id="OBEI01000001">
    <property type="protein sequence ID" value="SNZ02674.1"/>
    <property type="molecule type" value="Genomic_DNA"/>
</dbReference>
<gene>
    <name evidence="15" type="ORF">SAMN06265182_0179</name>
</gene>
<dbReference type="RefSeq" id="WP_096999382.1">
    <property type="nucleotide sequence ID" value="NZ_OBEI01000001.1"/>
</dbReference>
<dbReference type="PROSITE" id="PS51198">
    <property type="entry name" value="UVRD_HELICASE_ATP_BIND"/>
    <property type="match status" value="1"/>
</dbReference>
<evidence type="ECO:0000256" key="10">
    <source>
        <dbReference type="ARBA" id="ARBA00034923"/>
    </source>
</evidence>
<evidence type="ECO:0000256" key="5">
    <source>
        <dbReference type="ARBA" id="ARBA00022840"/>
    </source>
</evidence>
<protein>
    <recommendedName>
        <fullName evidence="9">DNA 3'-5' helicase</fullName>
        <ecNumber evidence="9">5.6.2.4</ecNumber>
    </recommendedName>
    <alternativeName>
        <fullName evidence="10">DNA 3'-5' helicase II</fullName>
    </alternativeName>
</protein>
<dbReference type="InterPro" id="IPR000212">
    <property type="entry name" value="DNA_helicase_UvrD/REP"/>
</dbReference>
<dbReference type="AlphaFoldDB" id="A0A285MZP4"/>
<dbReference type="Pfam" id="PF00580">
    <property type="entry name" value="UvrD-helicase"/>
    <property type="match status" value="1"/>
</dbReference>
<keyword evidence="4 12" id="KW-0347">Helicase</keyword>
<dbReference type="OrthoDB" id="9810135at2"/>
<dbReference type="EC" id="5.6.2.4" evidence="9"/>
<evidence type="ECO:0000313" key="16">
    <source>
        <dbReference type="Proteomes" id="UP000219036"/>
    </source>
</evidence>
<comment type="catalytic activity">
    <reaction evidence="8">
        <text>Couples ATP hydrolysis with the unwinding of duplex DNA by translocating in the 3'-5' direction.</text>
        <dbReference type="EC" id="5.6.2.4"/>
    </reaction>
</comment>
<dbReference type="PROSITE" id="PS51217">
    <property type="entry name" value="UVRD_HELICASE_CTER"/>
    <property type="match status" value="1"/>
</dbReference>
<evidence type="ECO:0000256" key="11">
    <source>
        <dbReference type="ARBA" id="ARBA00048988"/>
    </source>
</evidence>
<feature type="binding site" evidence="12">
    <location>
        <begin position="26"/>
        <end position="33"/>
    </location>
    <ligand>
        <name>ATP</name>
        <dbReference type="ChEBI" id="CHEBI:30616"/>
    </ligand>
</feature>
<evidence type="ECO:0000259" key="14">
    <source>
        <dbReference type="PROSITE" id="PS51217"/>
    </source>
</evidence>
<dbReference type="GO" id="GO:0000725">
    <property type="term" value="P:recombinational repair"/>
    <property type="evidence" value="ECO:0007669"/>
    <property type="project" value="TreeGrafter"/>
</dbReference>
<keyword evidence="5 12" id="KW-0067">ATP-binding</keyword>
<evidence type="ECO:0000259" key="13">
    <source>
        <dbReference type="PROSITE" id="PS51198"/>
    </source>
</evidence>
<keyword evidence="6" id="KW-0238">DNA-binding</keyword>
<dbReference type="CDD" id="cd17932">
    <property type="entry name" value="DEXQc_UvrD"/>
    <property type="match status" value="1"/>
</dbReference>
<organism evidence="15 16">
    <name type="scientific">Persephonella hydrogeniphila</name>
    <dbReference type="NCBI Taxonomy" id="198703"/>
    <lineage>
        <taxon>Bacteria</taxon>
        <taxon>Pseudomonadati</taxon>
        <taxon>Aquificota</taxon>
        <taxon>Aquificia</taxon>
        <taxon>Aquificales</taxon>
        <taxon>Hydrogenothermaceae</taxon>
        <taxon>Persephonella</taxon>
    </lineage>
</organism>
<dbReference type="CDD" id="cd18807">
    <property type="entry name" value="SF1_C_UvrD"/>
    <property type="match status" value="1"/>
</dbReference>
<evidence type="ECO:0000256" key="7">
    <source>
        <dbReference type="ARBA" id="ARBA00023235"/>
    </source>
</evidence>
<evidence type="ECO:0000256" key="8">
    <source>
        <dbReference type="ARBA" id="ARBA00034617"/>
    </source>
</evidence>
<evidence type="ECO:0000313" key="15">
    <source>
        <dbReference type="EMBL" id="SNZ02674.1"/>
    </source>
</evidence>
<dbReference type="GO" id="GO:0016887">
    <property type="term" value="F:ATP hydrolysis activity"/>
    <property type="evidence" value="ECO:0007669"/>
    <property type="project" value="RHEA"/>
</dbReference>
<keyword evidence="2 12" id="KW-0547">Nucleotide-binding</keyword>
<evidence type="ECO:0000256" key="3">
    <source>
        <dbReference type="ARBA" id="ARBA00022801"/>
    </source>
</evidence>
<dbReference type="GO" id="GO:0005829">
    <property type="term" value="C:cytosol"/>
    <property type="evidence" value="ECO:0007669"/>
    <property type="project" value="TreeGrafter"/>
</dbReference>
<evidence type="ECO:0000256" key="2">
    <source>
        <dbReference type="ARBA" id="ARBA00022741"/>
    </source>
</evidence>
<accession>A0A285MZP4</accession>
<name>A0A285MZP4_9AQUI</name>
<dbReference type="Gene3D" id="1.10.10.160">
    <property type="match status" value="1"/>
</dbReference>
<dbReference type="GO" id="GO:0005524">
    <property type="term" value="F:ATP binding"/>
    <property type="evidence" value="ECO:0007669"/>
    <property type="project" value="UniProtKB-UniRule"/>
</dbReference>
<proteinExistence type="inferred from homology"/>
<evidence type="ECO:0000256" key="6">
    <source>
        <dbReference type="ARBA" id="ARBA00023125"/>
    </source>
</evidence>
<dbReference type="InterPro" id="IPR014016">
    <property type="entry name" value="UvrD-like_ATP-bd"/>
</dbReference>
<comment type="catalytic activity">
    <reaction evidence="11">
        <text>ATP + H2O = ADP + phosphate + H(+)</text>
        <dbReference type="Rhea" id="RHEA:13065"/>
        <dbReference type="ChEBI" id="CHEBI:15377"/>
        <dbReference type="ChEBI" id="CHEBI:15378"/>
        <dbReference type="ChEBI" id="CHEBI:30616"/>
        <dbReference type="ChEBI" id="CHEBI:43474"/>
        <dbReference type="ChEBI" id="CHEBI:456216"/>
        <dbReference type="EC" id="5.6.2.4"/>
    </reaction>
</comment>
<evidence type="ECO:0000256" key="4">
    <source>
        <dbReference type="ARBA" id="ARBA00022806"/>
    </source>
</evidence>
<dbReference type="InterPro" id="IPR014017">
    <property type="entry name" value="DNA_helicase_UvrD-like_C"/>
</dbReference>
<feature type="domain" description="UvrD-like helicase ATP-binding" evidence="13">
    <location>
        <begin position="5"/>
        <end position="281"/>
    </location>
</feature>
<dbReference type="SUPFAM" id="SSF52540">
    <property type="entry name" value="P-loop containing nucleoside triphosphate hydrolases"/>
    <property type="match status" value="1"/>
</dbReference>
<evidence type="ECO:0000256" key="1">
    <source>
        <dbReference type="ARBA" id="ARBA00009922"/>
    </source>
</evidence>
<dbReference type="Gene3D" id="1.10.486.10">
    <property type="entry name" value="PCRA, domain 4"/>
    <property type="match status" value="1"/>
</dbReference>
<evidence type="ECO:0000256" key="12">
    <source>
        <dbReference type="PROSITE-ProRule" id="PRU00560"/>
    </source>
</evidence>
<keyword evidence="7" id="KW-0413">Isomerase</keyword>
<dbReference type="InterPro" id="IPR027417">
    <property type="entry name" value="P-loop_NTPase"/>
</dbReference>
<comment type="similarity">
    <text evidence="1">Belongs to the helicase family. UvrD subfamily.</text>
</comment>
<dbReference type="Gene3D" id="3.40.50.300">
    <property type="entry name" value="P-loop containing nucleotide triphosphate hydrolases"/>
    <property type="match status" value="2"/>
</dbReference>
<dbReference type="GO" id="GO:0043138">
    <property type="term" value="F:3'-5' DNA helicase activity"/>
    <property type="evidence" value="ECO:0007669"/>
    <property type="project" value="UniProtKB-EC"/>
</dbReference>
<keyword evidence="3 12" id="KW-0378">Hydrolase</keyword>